<reference evidence="1 2" key="1">
    <citation type="journal article" date="2018" name="IMA Fungus">
        <title>IMA Genome-F 9: Draft genome sequence of Annulohypoxylon stygium, Aspergillus mulundensis, Berkeleyomyces basicola (syn. Thielaviopsis basicola), Ceratocystis smalleyi, two Cercospora beticola strains, Coleophoma cylindrospora, Fusarium fracticaudum, Phialophora cf. hyalina, and Morchella septimelata.</title>
        <authorList>
            <person name="Wingfield B.D."/>
            <person name="Bills G.F."/>
            <person name="Dong Y."/>
            <person name="Huang W."/>
            <person name="Nel W.J."/>
            <person name="Swalarsk-Parry B.S."/>
            <person name="Vaghefi N."/>
            <person name="Wilken P.M."/>
            <person name="An Z."/>
            <person name="de Beer Z.W."/>
            <person name="De Vos L."/>
            <person name="Chen L."/>
            <person name="Duong T.A."/>
            <person name="Gao Y."/>
            <person name="Hammerbacher A."/>
            <person name="Kikkert J.R."/>
            <person name="Li Y."/>
            <person name="Li H."/>
            <person name="Li K."/>
            <person name="Li Q."/>
            <person name="Liu X."/>
            <person name="Ma X."/>
            <person name="Naidoo K."/>
            <person name="Pethybridge S.J."/>
            <person name="Sun J."/>
            <person name="Steenkamp E.T."/>
            <person name="van der Nest M.A."/>
            <person name="van Wyk S."/>
            <person name="Wingfield M.J."/>
            <person name="Xiong C."/>
            <person name="Yue Q."/>
            <person name="Zhang X."/>
        </authorList>
    </citation>
    <scope>NUCLEOTIDE SEQUENCE [LARGE SCALE GENOMIC DNA]</scope>
    <source>
        <strain evidence="1 2">BP6252</strain>
    </source>
</reference>
<sequence length="225" mass="25074">METTPSPVRSPTTQLADHTRANDITKELPKFKLHNDIVALPSTLLVLKSQSISSRTTCLRDVIEYKNYKDKFCLANGSNVIPAPVASTAAVEEECKRIESGGTVPCLGRHIILQEPSTPPAYDPVAEKQYSDTANKREIRVGGWMAITKERRVEPQIASRNVNWAKGKRKETSSRSLTLPSSEESAELGFDSNMKMPRIQSSRARGIPRVQKSARVRRKVEENCI</sequence>
<name>A0A3D8QA41_9HELO</name>
<evidence type="ECO:0000313" key="1">
    <source>
        <dbReference type="EMBL" id="RDW58705.1"/>
    </source>
</evidence>
<evidence type="ECO:0000313" key="2">
    <source>
        <dbReference type="Proteomes" id="UP000256645"/>
    </source>
</evidence>
<comment type="caution">
    <text evidence="1">The sequence shown here is derived from an EMBL/GenBank/DDBJ whole genome shotgun (WGS) entry which is preliminary data.</text>
</comment>
<dbReference type="EMBL" id="PDLM01000017">
    <property type="protein sequence ID" value="RDW58705.1"/>
    <property type="molecule type" value="Genomic_DNA"/>
</dbReference>
<protein>
    <submittedName>
        <fullName evidence="1">Uncharacterized protein</fullName>
    </submittedName>
</protein>
<dbReference type="Proteomes" id="UP000256645">
    <property type="component" value="Unassembled WGS sequence"/>
</dbReference>
<proteinExistence type="predicted"/>
<dbReference type="OrthoDB" id="10424418at2759"/>
<keyword evidence="2" id="KW-1185">Reference proteome</keyword>
<organism evidence="1 2">
    <name type="scientific">Coleophoma cylindrospora</name>
    <dbReference type="NCBI Taxonomy" id="1849047"/>
    <lineage>
        <taxon>Eukaryota</taxon>
        <taxon>Fungi</taxon>
        <taxon>Dikarya</taxon>
        <taxon>Ascomycota</taxon>
        <taxon>Pezizomycotina</taxon>
        <taxon>Leotiomycetes</taxon>
        <taxon>Helotiales</taxon>
        <taxon>Dermateaceae</taxon>
        <taxon>Coleophoma</taxon>
    </lineage>
</organism>
<accession>A0A3D8QA41</accession>
<gene>
    <name evidence="1" type="ORF">BP6252_13181</name>
</gene>
<dbReference type="AlphaFoldDB" id="A0A3D8QA41"/>